<dbReference type="Pfam" id="PF00096">
    <property type="entry name" value="zf-C2H2"/>
    <property type="match status" value="2"/>
</dbReference>
<dbReference type="PANTHER" id="PTHR23235:SF166">
    <property type="entry name" value="DENDRITIC ARBOR REDUCTION PROTEIN 1"/>
    <property type="match status" value="1"/>
</dbReference>
<dbReference type="STRING" id="246404.A0A507CR17"/>
<keyword evidence="2" id="KW-0677">Repeat</keyword>
<keyword evidence="1" id="KW-0479">Metal-binding</keyword>
<evidence type="ECO:0000256" key="4">
    <source>
        <dbReference type="ARBA" id="ARBA00022833"/>
    </source>
</evidence>
<dbReference type="FunFam" id="3.30.160.60:FF:000100">
    <property type="entry name" value="Zinc finger 45-like"/>
    <property type="match status" value="1"/>
</dbReference>
<proteinExistence type="predicted"/>
<accession>A0A507CR17</accession>
<dbReference type="SUPFAM" id="SSF57667">
    <property type="entry name" value="beta-beta-alpha zinc fingers"/>
    <property type="match status" value="1"/>
</dbReference>
<evidence type="ECO:0000256" key="2">
    <source>
        <dbReference type="ARBA" id="ARBA00022737"/>
    </source>
</evidence>
<gene>
    <name evidence="8" type="ORF">CcCBS67573_g10568</name>
</gene>
<keyword evidence="3 5" id="KW-0863">Zinc-finger</keyword>
<name>A0A507CR17_9FUNG</name>
<feature type="compositionally biased region" description="Low complexity" evidence="6">
    <location>
        <begin position="92"/>
        <end position="101"/>
    </location>
</feature>
<dbReference type="Proteomes" id="UP000320333">
    <property type="component" value="Unassembled WGS sequence"/>
</dbReference>
<organism evidence="8 9">
    <name type="scientific">Chytriomyces confervae</name>
    <dbReference type="NCBI Taxonomy" id="246404"/>
    <lineage>
        <taxon>Eukaryota</taxon>
        <taxon>Fungi</taxon>
        <taxon>Fungi incertae sedis</taxon>
        <taxon>Chytridiomycota</taxon>
        <taxon>Chytridiomycota incertae sedis</taxon>
        <taxon>Chytridiomycetes</taxon>
        <taxon>Chytridiales</taxon>
        <taxon>Chytriomycetaceae</taxon>
        <taxon>Chytriomyces</taxon>
    </lineage>
</organism>
<evidence type="ECO:0000256" key="1">
    <source>
        <dbReference type="ARBA" id="ARBA00022723"/>
    </source>
</evidence>
<sequence length="234" mass="25486">MTRSSFNHTIEDRTTGPILARLDLDSNSHMFKGPPTTTTATNNQPKHLQLKGAGGINLLMDEDEDAFALPSPTMAFSSPTFESACDWASPVSMSRSSPSVSEDILEEMSSSSEDTGMSAPPSDCSAASIADFSDASGSDDDEQVFRCSVRSCKKAFKKASLLKAHHKTHVSNKPYDCEYCKNSFARNHDLKRHVRSVHGIGKTVATKCSFCTKVFSRKDSCAFHMATSCSQRPI</sequence>
<dbReference type="GO" id="GO:0008270">
    <property type="term" value="F:zinc ion binding"/>
    <property type="evidence" value="ECO:0007669"/>
    <property type="project" value="UniProtKB-KW"/>
</dbReference>
<feature type="domain" description="C2H2-type" evidence="7">
    <location>
        <begin position="145"/>
        <end position="174"/>
    </location>
</feature>
<feature type="region of interest" description="Disordered" evidence="6">
    <location>
        <begin position="92"/>
        <end position="124"/>
    </location>
</feature>
<dbReference type="EMBL" id="QEAP01001714">
    <property type="protein sequence ID" value="TPX41579.1"/>
    <property type="molecule type" value="Genomic_DNA"/>
</dbReference>
<dbReference type="PROSITE" id="PS50157">
    <property type="entry name" value="ZINC_FINGER_C2H2_2"/>
    <property type="match status" value="3"/>
</dbReference>
<evidence type="ECO:0000256" key="3">
    <source>
        <dbReference type="ARBA" id="ARBA00022771"/>
    </source>
</evidence>
<dbReference type="InterPro" id="IPR013087">
    <property type="entry name" value="Znf_C2H2_type"/>
</dbReference>
<dbReference type="SMART" id="SM00355">
    <property type="entry name" value="ZnF_C2H2"/>
    <property type="match status" value="3"/>
</dbReference>
<dbReference type="PANTHER" id="PTHR23235">
    <property type="entry name" value="KRUEPPEL-LIKE TRANSCRIPTION FACTOR"/>
    <property type="match status" value="1"/>
</dbReference>
<dbReference type="AlphaFoldDB" id="A0A507CR17"/>
<dbReference type="Gene3D" id="3.30.160.60">
    <property type="entry name" value="Classic Zinc Finger"/>
    <property type="match status" value="2"/>
</dbReference>
<comment type="caution">
    <text evidence="8">The sequence shown here is derived from an EMBL/GenBank/DDBJ whole genome shotgun (WGS) entry which is preliminary data.</text>
</comment>
<evidence type="ECO:0000259" key="7">
    <source>
        <dbReference type="PROSITE" id="PS50157"/>
    </source>
</evidence>
<keyword evidence="9" id="KW-1185">Reference proteome</keyword>
<dbReference type="OrthoDB" id="8117402at2759"/>
<dbReference type="InterPro" id="IPR036236">
    <property type="entry name" value="Znf_C2H2_sf"/>
</dbReference>
<feature type="domain" description="C2H2-type" evidence="7">
    <location>
        <begin position="206"/>
        <end position="233"/>
    </location>
</feature>
<evidence type="ECO:0000256" key="5">
    <source>
        <dbReference type="PROSITE-ProRule" id="PRU00042"/>
    </source>
</evidence>
<evidence type="ECO:0000256" key="6">
    <source>
        <dbReference type="SAM" id="MobiDB-lite"/>
    </source>
</evidence>
<dbReference type="PROSITE" id="PS00028">
    <property type="entry name" value="ZINC_FINGER_C2H2_1"/>
    <property type="match status" value="2"/>
</dbReference>
<feature type="domain" description="C2H2-type" evidence="7">
    <location>
        <begin position="175"/>
        <end position="203"/>
    </location>
</feature>
<dbReference type="GO" id="GO:0000978">
    <property type="term" value="F:RNA polymerase II cis-regulatory region sequence-specific DNA binding"/>
    <property type="evidence" value="ECO:0007669"/>
    <property type="project" value="TreeGrafter"/>
</dbReference>
<evidence type="ECO:0000313" key="8">
    <source>
        <dbReference type="EMBL" id="TPX41579.1"/>
    </source>
</evidence>
<protein>
    <recommendedName>
        <fullName evidence="7">C2H2-type domain-containing protein</fullName>
    </recommendedName>
</protein>
<dbReference type="GO" id="GO:0000981">
    <property type="term" value="F:DNA-binding transcription factor activity, RNA polymerase II-specific"/>
    <property type="evidence" value="ECO:0007669"/>
    <property type="project" value="TreeGrafter"/>
</dbReference>
<keyword evidence="4" id="KW-0862">Zinc</keyword>
<evidence type="ECO:0000313" key="9">
    <source>
        <dbReference type="Proteomes" id="UP000320333"/>
    </source>
</evidence>
<reference evidence="8 9" key="1">
    <citation type="journal article" date="2019" name="Sci. Rep.">
        <title>Comparative genomics of chytrid fungi reveal insights into the obligate biotrophic and pathogenic lifestyle of Synchytrium endobioticum.</title>
        <authorList>
            <person name="van de Vossenberg B.T.L.H."/>
            <person name="Warris S."/>
            <person name="Nguyen H.D.T."/>
            <person name="van Gent-Pelzer M.P.E."/>
            <person name="Joly D.L."/>
            <person name="van de Geest H.C."/>
            <person name="Bonants P.J.M."/>
            <person name="Smith D.S."/>
            <person name="Levesque C.A."/>
            <person name="van der Lee T.A.J."/>
        </authorList>
    </citation>
    <scope>NUCLEOTIDE SEQUENCE [LARGE SCALE GENOMIC DNA]</scope>
    <source>
        <strain evidence="8 9">CBS 675.73</strain>
    </source>
</reference>